<dbReference type="Pfam" id="PF00005">
    <property type="entry name" value="ABC_tran"/>
    <property type="match status" value="2"/>
</dbReference>
<sequence length="361" mass="40172">DIRELDPRWLRSNIGAVNQEPILFSGTIRENILYGVNEGNSISEEDFQRIVQEAHVDEFVRSLPQGLETVVGQRGMMLSGGQKQRVAIARALIKNPAILLLDEATSALDAGSEEHVQVALESLTKGRTVLTIAHRLSTIRNAQKIVVLDNGRIAEEGSYEELSMREEGLFRELVTLNGVDIRELDPRWLRSNIGAVNQEPILFSGTIRENILYGVNEGNSISEEDFQRIVQEAHVDEFVRSLPQGLETVVGQRGMMLSGGQKQRVAIARALIKNPAILLLDEATSALDAGSEEHVQVALESLTKGRTVLTIAHRLSTIRNAQKIVVLDNGRIAEEGSYEELSMREEGLFRELVKRQTFQLH</sequence>
<keyword evidence="9" id="KW-1185">Reference proteome</keyword>
<keyword evidence="2" id="KW-0813">Transport</keyword>
<evidence type="ECO:0000256" key="2">
    <source>
        <dbReference type="ARBA" id="ARBA00022448"/>
    </source>
</evidence>
<comment type="subcellular location">
    <subcellularLocation>
        <location evidence="1">Membrane</location>
        <topology evidence="1">Multi-pass membrane protein</topology>
    </subcellularLocation>
</comment>
<protein>
    <submittedName>
        <fullName evidence="8">Uncharacterized protein</fullName>
    </submittedName>
</protein>
<reference evidence="8" key="1">
    <citation type="submission" date="2022-08" db="UniProtKB">
        <authorList>
            <consortium name="EnsemblMetazoa"/>
        </authorList>
    </citation>
    <scope>IDENTIFICATION</scope>
    <source>
        <strain evidence="8">Israel</strain>
    </source>
</reference>
<name>A0A1B0D2R1_PHLPP</name>
<dbReference type="AlphaFoldDB" id="A0A1B0D2R1"/>
<keyword evidence="3" id="KW-0812">Transmembrane</keyword>
<evidence type="ECO:0000256" key="6">
    <source>
        <dbReference type="ARBA" id="ARBA00022989"/>
    </source>
</evidence>
<keyword evidence="7" id="KW-0472">Membrane</keyword>
<evidence type="ECO:0000256" key="3">
    <source>
        <dbReference type="ARBA" id="ARBA00022692"/>
    </source>
</evidence>
<dbReference type="EMBL" id="AJVK01010762">
    <property type="status" value="NOT_ANNOTATED_CDS"/>
    <property type="molecule type" value="Genomic_DNA"/>
</dbReference>
<dbReference type="VEuPathDB" id="VectorBase:PPAPM1_007067"/>
<evidence type="ECO:0000256" key="1">
    <source>
        <dbReference type="ARBA" id="ARBA00004141"/>
    </source>
</evidence>
<dbReference type="Gene3D" id="3.40.50.300">
    <property type="entry name" value="P-loop containing nucleotide triphosphate hydrolases"/>
    <property type="match status" value="2"/>
</dbReference>
<dbReference type="InterPro" id="IPR039421">
    <property type="entry name" value="Type_1_exporter"/>
</dbReference>
<dbReference type="VEuPathDB" id="VectorBase:PPAI001634"/>
<keyword evidence="5" id="KW-0067">ATP-binding</keyword>
<dbReference type="FunFam" id="3.40.50.300:FF:000604">
    <property type="entry name" value="ABC transporter B family member 28"/>
    <property type="match status" value="2"/>
</dbReference>
<dbReference type="GO" id="GO:0090374">
    <property type="term" value="P:oligopeptide export from mitochondrion"/>
    <property type="evidence" value="ECO:0007669"/>
    <property type="project" value="TreeGrafter"/>
</dbReference>
<dbReference type="GO" id="GO:0016887">
    <property type="term" value="F:ATP hydrolysis activity"/>
    <property type="evidence" value="ECO:0007669"/>
    <property type="project" value="InterPro"/>
</dbReference>
<dbReference type="PANTHER" id="PTHR43394">
    <property type="entry name" value="ATP-DEPENDENT PERMEASE MDL1, MITOCHONDRIAL"/>
    <property type="match status" value="1"/>
</dbReference>
<proteinExistence type="predicted"/>
<evidence type="ECO:0000256" key="5">
    <source>
        <dbReference type="ARBA" id="ARBA00022840"/>
    </source>
</evidence>
<dbReference type="InterPro" id="IPR027417">
    <property type="entry name" value="P-loop_NTPase"/>
</dbReference>
<dbReference type="PROSITE" id="PS00211">
    <property type="entry name" value="ABC_TRANSPORTER_1"/>
    <property type="match status" value="1"/>
</dbReference>
<evidence type="ECO:0000256" key="4">
    <source>
        <dbReference type="ARBA" id="ARBA00022741"/>
    </source>
</evidence>
<dbReference type="InterPro" id="IPR017871">
    <property type="entry name" value="ABC_transporter-like_CS"/>
</dbReference>
<dbReference type="EnsemblMetazoa" id="PPAI001634-RA">
    <property type="protein sequence ID" value="PPAI001634-PA"/>
    <property type="gene ID" value="PPAI001634"/>
</dbReference>
<dbReference type="GO" id="GO:0015421">
    <property type="term" value="F:ABC-type oligopeptide transporter activity"/>
    <property type="evidence" value="ECO:0007669"/>
    <property type="project" value="TreeGrafter"/>
</dbReference>
<dbReference type="PROSITE" id="PS50893">
    <property type="entry name" value="ABC_TRANSPORTER_2"/>
    <property type="match status" value="1"/>
</dbReference>
<keyword evidence="4" id="KW-0547">Nucleotide-binding</keyword>
<organism evidence="8 9">
    <name type="scientific">Phlebotomus papatasi</name>
    <name type="common">Sandfly</name>
    <dbReference type="NCBI Taxonomy" id="29031"/>
    <lineage>
        <taxon>Eukaryota</taxon>
        <taxon>Metazoa</taxon>
        <taxon>Ecdysozoa</taxon>
        <taxon>Arthropoda</taxon>
        <taxon>Hexapoda</taxon>
        <taxon>Insecta</taxon>
        <taxon>Pterygota</taxon>
        <taxon>Neoptera</taxon>
        <taxon>Endopterygota</taxon>
        <taxon>Diptera</taxon>
        <taxon>Nematocera</taxon>
        <taxon>Psychodoidea</taxon>
        <taxon>Psychodidae</taxon>
        <taxon>Phlebotomus</taxon>
        <taxon>Phlebotomus</taxon>
    </lineage>
</organism>
<accession>A0A1B0D2R1</accession>
<evidence type="ECO:0000256" key="7">
    <source>
        <dbReference type="ARBA" id="ARBA00023136"/>
    </source>
</evidence>
<dbReference type="PANTHER" id="PTHR43394:SF1">
    <property type="entry name" value="ATP-BINDING CASSETTE SUB-FAMILY B MEMBER 10, MITOCHONDRIAL"/>
    <property type="match status" value="1"/>
</dbReference>
<evidence type="ECO:0000313" key="8">
    <source>
        <dbReference type="EnsemblMetazoa" id="PPAI001634-PA"/>
    </source>
</evidence>
<dbReference type="Proteomes" id="UP000092462">
    <property type="component" value="Unassembled WGS sequence"/>
</dbReference>
<dbReference type="GO" id="GO:0005743">
    <property type="term" value="C:mitochondrial inner membrane"/>
    <property type="evidence" value="ECO:0007669"/>
    <property type="project" value="TreeGrafter"/>
</dbReference>
<dbReference type="EMBL" id="AJVK01010763">
    <property type="status" value="NOT_ANNOTATED_CDS"/>
    <property type="molecule type" value="Genomic_DNA"/>
</dbReference>
<evidence type="ECO:0000313" key="9">
    <source>
        <dbReference type="Proteomes" id="UP000092462"/>
    </source>
</evidence>
<dbReference type="InterPro" id="IPR003439">
    <property type="entry name" value="ABC_transporter-like_ATP-bd"/>
</dbReference>
<dbReference type="VEuPathDB" id="VectorBase:PPAPM1_005916"/>
<keyword evidence="6" id="KW-1133">Transmembrane helix</keyword>
<dbReference type="SUPFAM" id="SSF52540">
    <property type="entry name" value="P-loop containing nucleoside triphosphate hydrolases"/>
    <property type="match status" value="2"/>
</dbReference>
<dbReference type="GO" id="GO:0005524">
    <property type="term" value="F:ATP binding"/>
    <property type="evidence" value="ECO:0007669"/>
    <property type="project" value="UniProtKB-KW"/>
</dbReference>